<evidence type="ECO:0000256" key="1">
    <source>
        <dbReference type="SAM" id="MobiDB-lite"/>
    </source>
</evidence>
<reference evidence="3" key="1">
    <citation type="submission" date="2021-04" db="EMBL/GenBank/DDBJ databases">
        <title>novel species isolated from subtropical streams in China.</title>
        <authorList>
            <person name="Lu H."/>
        </authorList>
    </citation>
    <scope>NUCLEOTIDE SEQUENCE</scope>
    <source>
        <strain evidence="3">FT137W</strain>
    </source>
</reference>
<feature type="compositionally biased region" description="Polar residues" evidence="1">
    <location>
        <begin position="110"/>
        <end position="119"/>
    </location>
</feature>
<organism evidence="3 4">
    <name type="scientific">Undibacterium fentianense</name>
    <dbReference type="NCBI Taxonomy" id="2828728"/>
    <lineage>
        <taxon>Bacteria</taxon>
        <taxon>Pseudomonadati</taxon>
        <taxon>Pseudomonadota</taxon>
        <taxon>Betaproteobacteria</taxon>
        <taxon>Burkholderiales</taxon>
        <taxon>Oxalobacteraceae</taxon>
        <taxon>Undibacterium</taxon>
    </lineage>
</organism>
<gene>
    <name evidence="3" type="ORF">KDM90_08400</name>
</gene>
<keyword evidence="4" id="KW-1185">Reference proteome</keyword>
<proteinExistence type="predicted"/>
<comment type="caution">
    <text evidence="3">The sequence shown here is derived from an EMBL/GenBank/DDBJ whole genome shotgun (WGS) entry which is preliminary data.</text>
</comment>
<protein>
    <submittedName>
        <fullName evidence="3">Uncharacterized protein</fullName>
    </submittedName>
</protein>
<accession>A0A941E264</accession>
<evidence type="ECO:0000256" key="2">
    <source>
        <dbReference type="SAM" id="Phobius"/>
    </source>
</evidence>
<evidence type="ECO:0000313" key="3">
    <source>
        <dbReference type="EMBL" id="MBR7800016.1"/>
    </source>
</evidence>
<keyword evidence="2" id="KW-0472">Membrane</keyword>
<keyword evidence="2" id="KW-0812">Transmembrane</keyword>
<evidence type="ECO:0000313" key="4">
    <source>
        <dbReference type="Proteomes" id="UP000678545"/>
    </source>
</evidence>
<dbReference type="AlphaFoldDB" id="A0A941E264"/>
<sequence length="119" mass="13721">MKNSNKQYLYSVLRQAWHELGGLWSHVSAMLMRTPLPRVLILCVGLALVITLVPLILTLFVIFMLIKLILLAMVMNVRGKQSAETSFSSRYRNREWSTSEAEDAQLVRIEQTTTRNKDR</sequence>
<dbReference type="EMBL" id="JAGSPJ010000003">
    <property type="protein sequence ID" value="MBR7800016.1"/>
    <property type="molecule type" value="Genomic_DNA"/>
</dbReference>
<feature type="region of interest" description="Disordered" evidence="1">
    <location>
        <begin position="82"/>
        <end position="119"/>
    </location>
</feature>
<name>A0A941E264_9BURK</name>
<dbReference type="RefSeq" id="WP_212675159.1">
    <property type="nucleotide sequence ID" value="NZ_JAGSPJ010000003.1"/>
</dbReference>
<keyword evidence="2" id="KW-1133">Transmembrane helix</keyword>
<dbReference type="Proteomes" id="UP000678545">
    <property type="component" value="Unassembled WGS sequence"/>
</dbReference>
<feature type="transmembrane region" description="Helical" evidence="2">
    <location>
        <begin position="39"/>
        <end position="70"/>
    </location>
</feature>